<evidence type="ECO:0000313" key="5">
    <source>
        <dbReference type="EMBL" id="GIJ50769.1"/>
    </source>
</evidence>
<reference evidence="5" key="1">
    <citation type="submission" date="2021-01" db="EMBL/GenBank/DDBJ databases">
        <title>Whole genome shotgun sequence of Virgisporangium aliadipatigenens NBRC 105644.</title>
        <authorList>
            <person name="Komaki H."/>
            <person name="Tamura T."/>
        </authorList>
    </citation>
    <scope>NUCLEOTIDE SEQUENCE</scope>
    <source>
        <strain evidence="5">NBRC 105644</strain>
    </source>
</reference>
<evidence type="ECO:0000256" key="1">
    <source>
        <dbReference type="ARBA" id="ARBA00010088"/>
    </source>
</evidence>
<dbReference type="InterPro" id="IPR000073">
    <property type="entry name" value="AB_hydrolase_1"/>
</dbReference>
<evidence type="ECO:0000259" key="4">
    <source>
        <dbReference type="Pfam" id="PF00561"/>
    </source>
</evidence>
<dbReference type="PANTHER" id="PTHR43248:SF25">
    <property type="entry name" value="AB HYDROLASE-1 DOMAIN-CONTAINING PROTEIN-RELATED"/>
    <property type="match status" value="1"/>
</dbReference>
<feature type="signal peptide" evidence="3">
    <location>
        <begin position="1"/>
        <end position="28"/>
    </location>
</feature>
<dbReference type="Pfam" id="PF00561">
    <property type="entry name" value="Abhydrolase_1"/>
    <property type="match status" value="1"/>
</dbReference>
<evidence type="ECO:0000256" key="2">
    <source>
        <dbReference type="ARBA" id="ARBA00022801"/>
    </source>
</evidence>
<dbReference type="InterPro" id="IPR051601">
    <property type="entry name" value="Serine_prot/Carboxylest_S33"/>
</dbReference>
<feature type="chain" id="PRO_5035219060" evidence="3">
    <location>
        <begin position="29"/>
        <end position="516"/>
    </location>
</feature>
<dbReference type="RefSeq" id="WP_239153647.1">
    <property type="nucleotide sequence ID" value="NZ_BOPF01000039.1"/>
</dbReference>
<dbReference type="GO" id="GO:0016787">
    <property type="term" value="F:hydrolase activity"/>
    <property type="evidence" value="ECO:0007669"/>
    <property type="project" value="UniProtKB-KW"/>
</dbReference>
<gene>
    <name evidence="5" type="ORF">Val02_76550</name>
</gene>
<dbReference type="InterPro" id="IPR029058">
    <property type="entry name" value="AB_hydrolase_fold"/>
</dbReference>
<dbReference type="AlphaFoldDB" id="A0A8J4DUF5"/>
<comment type="similarity">
    <text evidence="1">Belongs to the peptidase S33 family.</text>
</comment>
<sequence length="516" mass="56153">MNRTGRRVTVAFAGAVTLVGLLPGVAKAAPAPDGAGAVPPIAWAPCVDAPEADCGTVTVPIDWSRKNGPTIQIALARRKALDPAARVGTLVMDPGGPGGPGAELIKQTGDIFTKELQRHYDLVGFDPRGVGNSHPVQCEDQPFPAFEEPTNQAQFDELKAFNRAWVENCRRNTGPLYDFVDTNSVARDMDAIRAGLGDKKLNYLGISYGTLMGTAYAELFPQRVGRFVLDSNMDHSLKTTWGFVSTESRAAQENFDQFVAWCRRSTLCIQHGRDVRAIHHEILKKAEAGELVFELPDGSTWVVTPLRYLSELNGSFYGPNWDYVTELMDTLEKAGNGATAQLPAGAFEGPTVQELVTDPFTAVFCEDWALPVRNYAELKAMRIASQTLVAPDMQVSPLGWGATLGCIGLENRVRNPQHDLKIRGVDSLLMVNSRYDPATPWQWATAAASQAKAPLLRYDGWGHYAYEKSTCVSGKTDAFLITGKLPPRGASCPAVEPVFEPHARGATAPSLPKNRW</sequence>
<evidence type="ECO:0000313" key="6">
    <source>
        <dbReference type="Proteomes" id="UP000619260"/>
    </source>
</evidence>
<dbReference type="SUPFAM" id="SSF53474">
    <property type="entry name" value="alpha/beta-Hydrolases"/>
    <property type="match status" value="1"/>
</dbReference>
<protein>
    <submittedName>
        <fullName evidence="5">Peptidase</fullName>
    </submittedName>
</protein>
<feature type="domain" description="AB hydrolase-1" evidence="4">
    <location>
        <begin position="94"/>
        <end position="467"/>
    </location>
</feature>
<name>A0A8J4DUF5_9ACTN</name>
<dbReference type="Gene3D" id="3.40.50.1820">
    <property type="entry name" value="alpha/beta hydrolase"/>
    <property type="match status" value="1"/>
</dbReference>
<keyword evidence="6" id="KW-1185">Reference proteome</keyword>
<keyword evidence="3" id="KW-0732">Signal</keyword>
<dbReference type="PANTHER" id="PTHR43248">
    <property type="entry name" value="2-SUCCINYL-6-HYDROXY-2,4-CYCLOHEXADIENE-1-CARBOXYLATE SYNTHASE"/>
    <property type="match status" value="1"/>
</dbReference>
<dbReference type="Proteomes" id="UP000619260">
    <property type="component" value="Unassembled WGS sequence"/>
</dbReference>
<evidence type="ECO:0000256" key="3">
    <source>
        <dbReference type="SAM" id="SignalP"/>
    </source>
</evidence>
<accession>A0A8J4DUF5</accession>
<proteinExistence type="inferred from homology"/>
<keyword evidence="2" id="KW-0378">Hydrolase</keyword>
<comment type="caution">
    <text evidence="5">The sequence shown here is derived from an EMBL/GenBank/DDBJ whole genome shotgun (WGS) entry which is preliminary data.</text>
</comment>
<organism evidence="5 6">
    <name type="scientific">Virgisporangium aliadipatigenens</name>
    <dbReference type="NCBI Taxonomy" id="741659"/>
    <lineage>
        <taxon>Bacteria</taxon>
        <taxon>Bacillati</taxon>
        <taxon>Actinomycetota</taxon>
        <taxon>Actinomycetes</taxon>
        <taxon>Micromonosporales</taxon>
        <taxon>Micromonosporaceae</taxon>
        <taxon>Virgisporangium</taxon>
    </lineage>
</organism>
<dbReference type="EMBL" id="BOPF01000039">
    <property type="protein sequence ID" value="GIJ50769.1"/>
    <property type="molecule type" value="Genomic_DNA"/>
</dbReference>